<keyword evidence="7 16" id="KW-0548">Nucleotidyltransferase</keyword>
<dbReference type="GO" id="GO:0006370">
    <property type="term" value="P:7-methylguanosine mRNA capping"/>
    <property type="evidence" value="ECO:0007669"/>
    <property type="project" value="UniProtKB-KW"/>
</dbReference>
<keyword evidence="8 16" id="KW-0547">Nucleotide-binding</keyword>
<dbReference type="Gene3D" id="3.30.470.30">
    <property type="entry name" value="DNA ligase/mRNA capping enzyme"/>
    <property type="match status" value="1"/>
</dbReference>
<evidence type="ECO:0000256" key="13">
    <source>
        <dbReference type="ARBA" id="ARBA00030702"/>
    </source>
</evidence>
<evidence type="ECO:0000256" key="14">
    <source>
        <dbReference type="ARBA" id="ARBA00044624"/>
    </source>
</evidence>
<dbReference type="Pfam" id="PF01331">
    <property type="entry name" value="mRNA_cap_enzyme"/>
    <property type="match status" value="1"/>
</dbReference>
<reference evidence="21" key="1">
    <citation type="journal article" date="2016" name="Proc. Natl. Acad. Sci. U.S.A.">
        <title>Lipid metabolic changes in an early divergent fungus govern the establishment of a mutualistic symbiosis with endobacteria.</title>
        <authorList>
            <person name="Lastovetsky O.A."/>
            <person name="Gaspar M.L."/>
            <person name="Mondo S.J."/>
            <person name="LaButti K.M."/>
            <person name="Sandor L."/>
            <person name="Grigoriev I.V."/>
            <person name="Henry S.A."/>
            <person name="Pawlowska T.E."/>
        </authorList>
    </citation>
    <scope>NUCLEOTIDE SEQUENCE [LARGE SCALE GENOMIC DNA]</scope>
    <source>
        <strain evidence="21">ATCC 52814</strain>
    </source>
</reference>
<dbReference type="SUPFAM" id="SSF56091">
    <property type="entry name" value="DNA ligase/mRNA capping enzyme, catalytic domain"/>
    <property type="match status" value="1"/>
</dbReference>
<gene>
    <name evidence="21" type="ORF">BCV72DRAFT_303230</name>
</gene>
<evidence type="ECO:0000256" key="12">
    <source>
        <dbReference type="ARBA" id="ARBA00029909"/>
    </source>
</evidence>
<dbReference type="EC" id="2.7.7.50" evidence="3 16"/>
<keyword evidence="11 16" id="KW-0539">Nucleus</keyword>
<evidence type="ECO:0000313" key="21">
    <source>
        <dbReference type="EMBL" id="ORE09016.1"/>
    </source>
</evidence>
<evidence type="ECO:0000259" key="19">
    <source>
        <dbReference type="Pfam" id="PF01331"/>
    </source>
</evidence>
<comment type="similarity">
    <text evidence="2 16">Belongs to the eukaryotic GTase family.</text>
</comment>
<comment type="catalytic activity">
    <reaction evidence="14">
        <text>a 5'-end diphospho-ribonucleoside in mRNA + GTP + H(+) = a 5'-end (5'-triphosphoguanosine)-ribonucleoside in mRNA + diphosphate</text>
        <dbReference type="Rhea" id="RHEA:67012"/>
        <dbReference type="Rhea" id="RHEA-COMP:17165"/>
        <dbReference type="Rhea" id="RHEA-COMP:17166"/>
        <dbReference type="ChEBI" id="CHEBI:15378"/>
        <dbReference type="ChEBI" id="CHEBI:33019"/>
        <dbReference type="ChEBI" id="CHEBI:37565"/>
        <dbReference type="ChEBI" id="CHEBI:167616"/>
        <dbReference type="ChEBI" id="CHEBI:167617"/>
        <dbReference type="EC" id="2.7.7.50"/>
    </reaction>
    <physiologicalReaction direction="left-to-right" evidence="14">
        <dbReference type="Rhea" id="RHEA:67013"/>
    </physiologicalReaction>
</comment>
<dbReference type="InterPro" id="IPR051029">
    <property type="entry name" value="mRNA_Capping_Enz/RNA_Phosphat"/>
</dbReference>
<feature type="region of interest" description="Disordered" evidence="18">
    <location>
        <begin position="367"/>
        <end position="391"/>
    </location>
</feature>
<dbReference type="GO" id="GO:0004484">
    <property type="term" value="F:mRNA guanylyltransferase activity"/>
    <property type="evidence" value="ECO:0007669"/>
    <property type="project" value="UniProtKB-EC"/>
</dbReference>
<keyword evidence="10 16" id="KW-0342">GTP-binding</keyword>
<protein>
    <recommendedName>
        <fullName evidence="4 16">mRNA-capping enzyme subunit alpha</fullName>
        <ecNumber evidence="3 16">2.7.7.50</ecNumber>
    </recommendedName>
    <alternativeName>
        <fullName evidence="12 16">GTP--RNA guanylyltransferase</fullName>
    </alternativeName>
    <alternativeName>
        <fullName evidence="13 16">mRNA guanylyltransferase</fullName>
    </alternativeName>
</protein>
<dbReference type="InterPro" id="IPR012340">
    <property type="entry name" value="NA-bd_OB-fold"/>
</dbReference>
<evidence type="ECO:0000256" key="3">
    <source>
        <dbReference type="ARBA" id="ARBA00012475"/>
    </source>
</evidence>
<evidence type="ECO:0000256" key="2">
    <source>
        <dbReference type="ARBA" id="ARBA00010237"/>
    </source>
</evidence>
<evidence type="ECO:0000256" key="6">
    <source>
        <dbReference type="ARBA" id="ARBA00022679"/>
    </source>
</evidence>
<dbReference type="PANTHER" id="PTHR10367">
    <property type="entry name" value="MRNA-CAPPING ENZYME"/>
    <property type="match status" value="1"/>
</dbReference>
<evidence type="ECO:0000256" key="10">
    <source>
        <dbReference type="ARBA" id="ARBA00023134"/>
    </source>
</evidence>
<dbReference type="SUPFAM" id="SSF50249">
    <property type="entry name" value="Nucleic acid-binding proteins"/>
    <property type="match status" value="1"/>
</dbReference>
<dbReference type="Pfam" id="PF03919">
    <property type="entry name" value="mRNA_cap_C"/>
    <property type="match status" value="1"/>
</dbReference>
<feature type="active site" description="N6-GMP-lysine intermediate" evidence="17">
    <location>
        <position position="60"/>
    </location>
</feature>
<dbReference type="PIRSF" id="PIRSF036959">
    <property type="entry name" value="mRNA_cap_alpha"/>
    <property type="match status" value="1"/>
</dbReference>
<evidence type="ECO:0000256" key="18">
    <source>
        <dbReference type="SAM" id="MobiDB-lite"/>
    </source>
</evidence>
<dbReference type="CDD" id="cd07895">
    <property type="entry name" value="Adenylation_mRNA_capping"/>
    <property type="match status" value="1"/>
</dbReference>
<evidence type="ECO:0000256" key="11">
    <source>
        <dbReference type="ARBA" id="ARBA00023242"/>
    </source>
</evidence>
<proteinExistence type="inferred from homology"/>
<dbReference type="InterPro" id="IPR017075">
    <property type="entry name" value="mRNA_cap_enzyme_alpha"/>
</dbReference>
<evidence type="ECO:0000256" key="16">
    <source>
        <dbReference type="PIRNR" id="PIRNR036959"/>
    </source>
</evidence>
<accession>A0A1X0RAJ5</accession>
<dbReference type="VEuPathDB" id="FungiDB:BCV72DRAFT_303230"/>
<evidence type="ECO:0000256" key="5">
    <source>
        <dbReference type="ARBA" id="ARBA00022664"/>
    </source>
</evidence>
<dbReference type="GO" id="GO:0031533">
    <property type="term" value="C:mRNA capping enzyme complex"/>
    <property type="evidence" value="ECO:0007669"/>
    <property type="project" value="InterPro"/>
</dbReference>
<evidence type="ECO:0000256" key="1">
    <source>
        <dbReference type="ARBA" id="ARBA00004123"/>
    </source>
</evidence>
<keyword evidence="5 16" id="KW-0507">mRNA processing</keyword>
<evidence type="ECO:0000256" key="17">
    <source>
        <dbReference type="PIRSR" id="PIRSR036959-1"/>
    </source>
</evidence>
<dbReference type="InterPro" id="IPR013846">
    <property type="entry name" value="mRNA_cap_enzyme_C"/>
</dbReference>
<comment type="subcellular location">
    <subcellularLocation>
        <location evidence="1 16">Nucleus</location>
    </subcellularLocation>
</comment>
<dbReference type="EMBL" id="KV921881">
    <property type="protein sequence ID" value="ORE09016.1"/>
    <property type="molecule type" value="Genomic_DNA"/>
</dbReference>
<evidence type="ECO:0000256" key="4">
    <source>
        <dbReference type="ARBA" id="ARBA00019171"/>
    </source>
</evidence>
<keyword evidence="6 16" id="KW-0808">Transferase</keyword>
<comment type="subunit">
    <text evidence="15">Heterodimer. The mRNA-capping enzyme is composed of two separate chains alpha and beta, respectively a mRNA guanylyltransferase and an mRNA 5'-triphosphate monophosphatase.</text>
</comment>
<sequence>MISTVPNIPGEFVKDNAHLKEKVAALLKLESYKFPGAQPVSFGAEHLTEIEQEDYFVAEKSDGVRCLALLTVNERKEPEVYLFDRKNNFYVVRNFRFPIPGDPTFRKCLNNTIIDGEFVLDKEPDGRMQLRFLLFDCLCIESKVLVSRGLMSRLGYLKSDIIKPHHEMIKKNPHMLKYQPFLVEFKEQQFTYHLDVVFNEIIPKLKHGNDGLIFTAVNAPYMMGTCKKMLKWKPLNENSVDFKASLIFPGSSLPGVKDYTAKPKINLLVWQGDKEYKVFDQLGITEEEWKKQFGKNPKYMDGKIIECNYDPEVQQRLGLPSPWRFMRYRDDKLDGNFQSVVDNVLNSIRDAVSKEQLIEHMPTIKKAWTKRKEQSGEPQADGRQAKKPRQE</sequence>
<keyword evidence="9 16" id="KW-0506">mRNA capping</keyword>
<dbReference type="GO" id="GO:0005524">
    <property type="term" value="F:ATP binding"/>
    <property type="evidence" value="ECO:0007669"/>
    <property type="project" value="InterPro"/>
</dbReference>
<evidence type="ECO:0000256" key="15">
    <source>
        <dbReference type="ARBA" id="ARBA00047082"/>
    </source>
</evidence>
<evidence type="ECO:0000256" key="9">
    <source>
        <dbReference type="ARBA" id="ARBA00023042"/>
    </source>
</evidence>
<organism evidence="21">
    <name type="scientific">Rhizopus microsporus var. microsporus</name>
    <dbReference type="NCBI Taxonomy" id="86635"/>
    <lineage>
        <taxon>Eukaryota</taxon>
        <taxon>Fungi</taxon>
        <taxon>Fungi incertae sedis</taxon>
        <taxon>Mucoromycota</taxon>
        <taxon>Mucoromycotina</taxon>
        <taxon>Mucoromycetes</taxon>
        <taxon>Mucorales</taxon>
        <taxon>Mucorineae</taxon>
        <taxon>Rhizopodaceae</taxon>
        <taxon>Rhizopus</taxon>
    </lineage>
</organism>
<evidence type="ECO:0000259" key="20">
    <source>
        <dbReference type="Pfam" id="PF03919"/>
    </source>
</evidence>
<dbReference type="AlphaFoldDB" id="A0A1X0RAJ5"/>
<dbReference type="Gene3D" id="2.40.50.140">
    <property type="entry name" value="Nucleic acid-binding proteins"/>
    <property type="match status" value="1"/>
</dbReference>
<dbReference type="PANTHER" id="PTHR10367:SF17">
    <property type="entry name" value="MRNA-CAPPING ENZYME"/>
    <property type="match status" value="1"/>
</dbReference>
<name>A0A1X0RAJ5_RHIZD</name>
<comment type="function">
    <text evidence="16">Second step of mRNA capping. Transfer of the GMP moiety of GTP to the 5'-end of RNA via an enzyme-GMP covalent reaction intermediate.</text>
</comment>
<feature type="domain" description="mRNA capping enzyme adenylation" evidence="19">
    <location>
        <begin position="38"/>
        <end position="233"/>
    </location>
</feature>
<dbReference type="GO" id="GO:0005525">
    <property type="term" value="F:GTP binding"/>
    <property type="evidence" value="ECO:0007669"/>
    <property type="project" value="UniProtKB-KW"/>
</dbReference>
<evidence type="ECO:0000256" key="7">
    <source>
        <dbReference type="ARBA" id="ARBA00022695"/>
    </source>
</evidence>
<dbReference type="InterPro" id="IPR001339">
    <property type="entry name" value="mRNA_cap_enzyme_adenylation"/>
</dbReference>
<dbReference type="Proteomes" id="UP000242414">
    <property type="component" value="Unassembled WGS sequence"/>
</dbReference>
<evidence type="ECO:0000256" key="8">
    <source>
        <dbReference type="ARBA" id="ARBA00022741"/>
    </source>
</evidence>
<dbReference type="OrthoDB" id="200924at2759"/>
<feature type="domain" description="mRNA capping enzyme C-terminal" evidence="20">
    <location>
        <begin position="237"/>
        <end position="358"/>
    </location>
</feature>